<evidence type="ECO:0000313" key="1">
    <source>
        <dbReference type="EMBL" id="GGM41607.1"/>
    </source>
</evidence>
<evidence type="ECO:0008006" key="3">
    <source>
        <dbReference type="Google" id="ProtNLM"/>
    </source>
</evidence>
<reference evidence="1" key="2">
    <citation type="submission" date="2020-09" db="EMBL/GenBank/DDBJ databases">
        <authorList>
            <person name="Sun Q."/>
            <person name="Zhou Y."/>
        </authorList>
    </citation>
    <scope>NUCLEOTIDE SEQUENCE</scope>
    <source>
        <strain evidence="1">CGMCC 4.5737</strain>
    </source>
</reference>
<reference evidence="1" key="1">
    <citation type="journal article" date="2014" name="Int. J. Syst. Evol. Microbiol.">
        <title>Complete genome sequence of Corynebacterium casei LMG S-19264T (=DSM 44701T), isolated from a smear-ripened cheese.</title>
        <authorList>
            <consortium name="US DOE Joint Genome Institute (JGI-PGF)"/>
            <person name="Walter F."/>
            <person name="Albersmeier A."/>
            <person name="Kalinowski J."/>
            <person name="Ruckert C."/>
        </authorList>
    </citation>
    <scope>NUCLEOTIDE SEQUENCE</scope>
    <source>
        <strain evidence="1">CGMCC 4.5737</strain>
    </source>
</reference>
<comment type="caution">
    <text evidence="1">The sequence shown here is derived from an EMBL/GenBank/DDBJ whole genome shotgun (WGS) entry which is preliminary data.</text>
</comment>
<dbReference type="PANTHER" id="PTHR33498">
    <property type="entry name" value="TRANSPOSASE FOR INSERTION SEQUENCE ELEMENT IS1557"/>
    <property type="match status" value="1"/>
</dbReference>
<dbReference type="Proteomes" id="UP000637578">
    <property type="component" value="Unassembled WGS sequence"/>
</dbReference>
<dbReference type="InterPro" id="IPR047951">
    <property type="entry name" value="Transpos_ISL3"/>
</dbReference>
<gene>
    <name evidence="1" type="ORF">GCM10012275_10730</name>
</gene>
<organism evidence="1 2">
    <name type="scientific">Longimycelium tulufanense</name>
    <dbReference type="NCBI Taxonomy" id="907463"/>
    <lineage>
        <taxon>Bacteria</taxon>
        <taxon>Bacillati</taxon>
        <taxon>Actinomycetota</taxon>
        <taxon>Actinomycetes</taxon>
        <taxon>Pseudonocardiales</taxon>
        <taxon>Pseudonocardiaceae</taxon>
        <taxon>Longimycelium</taxon>
    </lineage>
</organism>
<dbReference type="EMBL" id="BMMK01000003">
    <property type="protein sequence ID" value="GGM41607.1"/>
    <property type="molecule type" value="Genomic_DNA"/>
</dbReference>
<name>A0A8J3FTL8_9PSEU</name>
<dbReference type="PANTHER" id="PTHR33498:SF1">
    <property type="entry name" value="TRANSPOSASE FOR INSERTION SEQUENCE ELEMENT IS1557"/>
    <property type="match status" value="1"/>
</dbReference>
<sequence length="183" mass="19831">MSVRQVSVAVSVVFSRLSPLVVDDVIDGSERTLVRARTSDVPAACPGPWGEVRTCARVAPAAGDGSAIDGRPVTVWVRVRRLVCPTLNCHTTFREQVPGVLERYQRRTTHPTVQERSVVRELAGQAGARVLSALSIQLSRHSALVCLLRTPAPPAVGSVPTVLSVDDFALRRRHRPPQRGTTC</sequence>
<evidence type="ECO:0000313" key="2">
    <source>
        <dbReference type="Proteomes" id="UP000637578"/>
    </source>
</evidence>
<accession>A0A8J3FTL8</accession>
<dbReference type="AlphaFoldDB" id="A0A8J3FTL8"/>
<proteinExistence type="predicted"/>
<protein>
    <recommendedName>
        <fullName evidence="3">Transposase</fullName>
    </recommendedName>
</protein>
<keyword evidence="2" id="KW-1185">Reference proteome</keyword>